<proteinExistence type="predicted"/>
<dbReference type="EMBL" id="LAZR01004146">
    <property type="protein sequence ID" value="KKN11329.1"/>
    <property type="molecule type" value="Genomic_DNA"/>
</dbReference>
<sequence length="53" mass="6184">MLIIKKIASSISILIDNIYELTSVSAHFFHWKMKIEIYNILNLLNVEKSITFS</sequence>
<comment type="caution">
    <text evidence="1">The sequence shown here is derived from an EMBL/GenBank/DDBJ whole genome shotgun (WGS) entry which is preliminary data.</text>
</comment>
<gene>
    <name evidence="1" type="ORF">LCGC14_1027650</name>
</gene>
<dbReference type="AlphaFoldDB" id="A0A0F9N079"/>
<reference evidence="1" key="1">
    <citation type="journal article" date="2015" name="Nature">
        <title>Complex archaea that bridge the gap between prokaryotes and eukaryotes.</title>
        <authorList>
            <person name="Spang A."/>
            <person name="Saw J.H."/>
            <person name="Jorgensen S.L."/>
            <person name="Zaremba-Niedzwiedzka K."/>
            <person name="Martijn J."/>
            <person name="Lind A.E."/>
            <person name="van Eijk R."/>
            <person name="Schleper C."/>
            <person name="Guy L."/>
            <person name="Ettema T.J."/>
        </authorList>
    </citation>
    <scope>NUCLEOTIDE SEQUENCE</scope>
</reference>
<accession>A0A0F9N079</accession>
<evidence type="ECO:0000313" key="1">
    <source>
        <dbReference type="EMBL" id="KKN11329.1"/>
    </source>
</evidence>
<organism evidence="1">
    <name type="scientific">marine sediment metagenome</name>
    <dbReference type="NCBI Taxonomy" id="412755"/>
    <lineage>
        <taxon>unclassified sequences</taxon>
        <taxon>metagenomes</taxon>
        <taxon>ecological metagenomes</taxon>
    </lineage>
</organism>
<name>A0A0F9N079_9ZZZZ</name>
<protein>
    <submittedName>
        <fullName evidence="1">Uncharacterized protein</fullName>
    </submittedName>
</protein>